<comment type="caution">
    <text evidence="4">The sequence shown here is derived from an EMBL/GenBank/DDBJ whole genome shotgun (WGS) entry which is preliminary data.</text>
</comment>
<protein>
    <recommendedName>
        <fullName evidence="3">Histidine kinase/HSP90-like ATPase domain-containing protein</fullName>
    </recommendedName>
</protein>
<dbReference type="CDD" id="cd16936">
    <property type="entry name" value="HATPase_RsbW-like"/>
    <property type="match status" value="1"/>
</dbReference>
<organism evidence="4 5">
    <name type="scientific">Streptomyces dioscori</name>
    <dbReference type="NCBI Taxonomy" id="2109333"/>
    <lineage>
        <taxon>Bacteria</taxon>
        <taxon>Bacillati</taxon>
        <taxon>Actinomycetota</taxon>
        <taxon>Actinomycetes</taxon>
        <taxon>Kitasatosporales</taxon>
        <taxon>Streptomycetaceae</taxon>
        <taxon>Streptomyces</taxon>
        <taxon>Streptomyces aurantiacus group</taxon>
    </lineage>
</organism>
<keyword evidence="5" id="KW-1185">Reference proteome</keyword>
<name>A0A2P8Q3P8_9ACTN</name>
<dbReference type="Proteomes" id="UP000240429">
    <property type="component" value="Unassembled WGS sequence"/>
</dbReference>
<evidence type="ECO:0000313" key="5">
    <source>
        <dbReference type="Proteomes" id="UP000240429"/>
    </source>
</evidence>
<dbReference type="RefSeq" id="WP_107018677.1">
    <property type="nucleotide sequence ID" value="NZ_KZ679046.1"/>
</dbReference>
<dbReference type="InterPro" id="IPR003594">
    <property type="entry name" value="HATPase_dom"/>
</dbReference>
<dbReference type="AlphaFoldDB" id="A0A2P8Q3P8"/>
<dbReference type="OrthoDB" id="3476350at2"/>
<evidence type="ECO:0000259" key="3">
    <source>
        <dbReference type="Pfam" id="PF13581"/>
    </source>
</evidence>
<evidence type="ECO:0000256" key="1">
    <source>
        <dbReference type="ARBA" id="ARBA00022527"/>
    </source>
</evidence>
<gene>
    <name evidence="4" type="ORF">C6Y14_22965</name>
</gene>
<evidence type="ECO:0000313" key="4">
    <source>
        <dbReference type="EMBL" id="PSM40871.1"/>
    </source>
</evidence>
<keyword evidence="1" id="KW-0723">Serine/threonine-protein kinase</keyword>
<dbReference type="Gene3D" id="3.30.565.10">
    <property type="entry name" value="Histidine kinase-like ATPase, C-terminal domain"/>
    <property type="match status" value="1"/>
</dbReference>
<proteinExistence type="predicted"/>
<dbReference type="EMBL" id="PYBJ01000016">
    <property type="protein sequence ID" value="PSM40871.1"/>
    <property type="molecule type" value="Genomic_DNA"/>
</dbReference>
<dbReference type="PANTHER" id="PTHR35526">
    <property type="entry name" value="ANTI-SIGMA-F FACTOR RSBW-RELATED"/>
    <property type="match status" value="1"/>
</dbReference>
<dbReference type="GO" id="GO:0004674">
    <property type="term" value="F:protein serine/threonine kinase activity"/>
    <property type="evidence" value="ECO:0007669"/>
    <property type="project" value="UniProtKB-KW"/>
</dbReference>
<accession>A0A2P8Q3P8</accession>
<reference evidence="4 5" key="1">
    <citation type="submission" date="2018-03" db="EMBL/GenBank/DDBJ databases">
        <title>Streptomyces dioscori sp. nov., a novel endophytic actinobacterium isolated from bulbil of Dioscorea bulbifera L.</title>
        <authorList>
            <person name="Zhikuan W."/>
        </authorList>
    </citation>
    <scope>NUCLEOTIDE SEQUENCE [LARGE SCALE GENOMIC DNA]</scope>
    <source>
        <strain evidence="4 5">A217</strain>
    </source>
</reference>
<dbReference type="InterPro" id="IPR036890">
    <property type="entry name" value="HATPase_C_sf"/>
</dbReference>
<feature type="region of interest" description="Disordered" evidence="2">
    <location>
        <begin position="1"/>
        <end position="22"/>
    </location>
</feature>
<keyword evidence="1" id="KW-0808">Transferase</keyword>
<keyword evidence="1" id="KW-0418">Kinase</keyword>
<dbReference type="SUPFAM" id="SSF55874">
    <property type="entry name" value="ATPase domain of HSP90 chaperone/DNA topoisomerase II/histidine kinase"/>
    <property type="match status" value="1"/>
</dbReference>
<feature type="domain" description="Histidine kinase/HSP90-like ATPase" evidence="3">
    <location>
        <begin position="21"/>
        <end position="119"/>
    </location>
</feature>
<sequence>MTVTATPRPTGHPGYSQTLAREPESAGAARSLVRTALAAWHQDGLTEDALCVITELVSNAVDHACCSVIRVVVTRPAEDRVLLAVVDRSRDLPMMRTDCGGERIRGRGLVLVDALSDRWGTGLHRWGKTVWAELRSGPATGD</sequence>
<dbReference type="Pfam" id="PF13581">
    <property type="entry name" value="HATPase_c_2"/>
    <property type="match status" value="1"/>
</dbReference>
<evidence type="ECO:0000256" key="2">
    <source>
        <dbReference type="SAM" id="MobiDB-lite"/>
    </source>
</evidence>
<dbReference type="PANTHER" id="PTHR35526:SF3">
    <property type="entry name" value="ANTI-SIGMA-F FACTOR RSBW"/>
    <property type="match status" value="1"/>
</dbReference>
<dbReference type="InterPro" id="IPR050267">
    <property type="entry name" value="Anti-sigma-factor_SerPK"/>
</dbReference>